<dbReference type="InterPro" id="IPR015495">
    <property type="entry name" value="Myb_TF_plants"/>
</dbReference>
<proteinExistence type="predicted"/>
<feature type="domain" description="HTH myb-type" evidence="6">
    <location>
        <begin position="62"/>
        <end position="116"/>
    </location>
</feature>
<dbReference type="SMART" id="SM00717">
    <property type="entry name" value="SANT"/>
    <property type="match status" value="4"/>
</dbReference>
<feature type="domain" description="HTH myb-type" evidence="6">
    <location>
        <begin position="375"/>
        <end position="429"/>
    </location>
</feature>
<accession>A0ABQ8B5W1</accession>
<feature type="domain" description="Myb-like" evidence="5">
    <location>
        <begin position="375"/>
        <end position="425"/>
    </location>
</feature>
<keyword evidence="3" id="KW-0238">DNA-binding</keyword>
<evidence type="ECO:0000259" key="6">
    <source>
        <dbReference type="PROSITE" id="PS51294"/>
    </source>
</evidence>
<evidence type="ECO:0000313" key="8">
    <source>
        <dbReference type="Proteomes" id="UP000824890"/>
    </source>
</evidence>
<evidence type="ECO:0000256" key="4">
    <source>
        <dbReference type="ARBA" id="ARBA00023242"/>
    </source>
</evidence>
<dbReference type="InterPro" id="IPR009057">
    <property type="entry name" value="Homeodomain-like_sf"/>
</dbReference>
<dbReference type="InterPro" id="IPR017930">
    <property type="entry name" value="Myb_dom"/>
</dbReference>
<dbReference type="EMBL" id="JAGKQM010000012">
    <property type="protein sequence ID" value="KAH0900165.1"/>
    <property type="molecule type" value="Genomic_DNA"/>
</dbReference>
<evidence type="ECO:0000256" key="3">
    <source>
        <dbReference type="ARBA" id="ARBA00023125"/>
    </source>
</evidence>
<dbReference type="CDD" id="cd00167">
    <property type="entry name" value="SANT"/>
    <property type="match status" value="4"/>
</dbReference>
<keyword evidence="4" id="KW-0539">Nucleus</keyword>
<keyword evidence="8" id="KW-1185">Reference proteome</keyword>
<comment type="caution">
    <text evidence="7">The sequence shown here is derived from an EMBL/GenBank/DDBJ whole genome shotgun (WGS) entry which is preliminary data.</text>
</comment>
<dbReference type="PROSITE" id="PS51294">
    <property type="entry name" value="HTH_MYB"/>
    <property type="match status" value="4"/>
</dbReference>
<sequence length="593" mass="66106">MVRTPCCKEEGIRKGAWTPEEDQRLIAYVQLHGESGWRTLPEKAGLKRCGKSCRLRWANYLKPDIKRGEFTPEEDDTINKLHALMGNKWAAIATSLAGRTDNEIKNYWNTNLKKRLTQKGLDPTTHKPINPTDQTGFEPKVHKLGSSGCARLLNHVARKYAGDLNRDLLTGIIIGNSSNIAEGSQNSVEVDSPTESLIFTLLNKAAARSSDVTSFLTNNMSSSPGLSNNCSFADNLDLFFSNEVISDMSMNVDNVCIMEELRDILSYGGADAGDVKDLPEFNVTDGMEFLGSWNVEDDLHLENYYWTQEEELDMVRTPCCKEEGIKKGAWTPEEDQKLIAYLQLHGEGGWRTLPEKAGLKRCGKSCRLRWANYLRPDIKRGEFTPEEDDAIIKLHALMGNKWAAIANSLAGRTDNDIKNYWNTNLKKRLKQKGLDPITYKPNNPTGFEPANHKLGSSGSARLLNRVAKKYAVDVNRDLLTGIIIGNSTIIADDSQNSSDTEHSTSTLLKTVAKPSVPATSPGSFSDDLDVFFSNEEISDMYMNVDNVGLMEELKGILSYAGDIKDSPEYNVSDEMEFLDSWNEEDGLDLENCS</sequence>
<dbReference type="PANTHER" id="PTHR47994:SF5">
    <property type="entry name" value="F14D16.11-RELATED"/>
    <property type="match status" value="1"/>
</dbReference>
<evidence type="ECO:0000313" key="7">
    <source>
        <dbReference type="EMBL" id="KAH0900165.1"/>
    </source>
</evidence>
<reference evidence="7 8" key="1">
    <citation type="submission" date="2021-05" db="EMBL/GenBank/DDBJ databases">
        <title>Genome Assembly of Synthetic Allotetraploid Brassica napus Reveals Homoeologous Exchanges between Subgenomes.</title>
        <authorList>
            <person name="Davis J.T."/>
        </authorList>
    </citation>
    <scope>NUCLEOTIDE SEQUENCE [LARGE SCALE GENOMIC DNA]</scope>
    <source>
        <strain evidence="8">cv. Da-Ae</strain>
        <tissue evidence="7">Seedling</tissue>
    </source>
</reference>
<feature type="domain" description="Myb-like" evidence="5">
    <location>
        <begin position="62"/>
        <end position="112"/>
    </location>
</feature>
<gene>
    <name evidence="7" type="ORF">HID58_049733</name>
</gene>
<feature type="domain" description="Myb-like" evidence="5">
    <location>
        <begin position="9"/>
        <end position="61"/>
    </location>
</feature>
<feature type="domain" description="Myb-like" evidence="5">
    <location>
        <begin position="322"/>
        <end position="374"/>
    </location>
</feature>
<dbReference type="SUPFAM" id="SSF46689">
    <property type="entry name" value="Homeodomain-like"/>
    <property type="match status" value="2"/>
</dbReference>
<name>A0ABQ8B5W1_BRANA</name>
<dbReference type="Proteomes" id="UP000824890">
    <property type="component" value="Unassembled WGS sequence"/>
</dbReference>
<dbReference type="Pfam" id="PF00249">
    <property type="entry name" value="Myb_DNA-binding"/>
    <property type="match status" value="4"/>
</dbReference>
<dbReference type="Gene3D" id="1.10.10.60">
    <property type="entry name" value="Homeodomain-like"/>
    <property type="match status" value="4"/>
</dbReference>
<keyword evidence="2" id="KW-0677">Repeat</keyword>
<dbReference type="InterPro" id="IPR001005">
    <property type="entry name" value="SANT/Myb"/>
</dbReference>
<evidence type="ECO:0000259" key="5">
    <source>
        <dbReference type="PROSITE" id="PS50090"/>
    </source>
</evidence>
<evidence type="ECO:0000256" key="2">
    <source>
        <dbReference type="ARBA" id="ARBA00022737"/>
    </source>
</evidence>
<dbReference type="PROSITE" id="PS50090">
    <property type="entry name" value="MYB_LIKE"/>
    <property type="match status" value="4"/>
</dbReference>
<dbReference type="PANTHER" id="PTHR47994">
    <property type="entry name" value="F14D16.11-RELATED"/>
    <property type="match status" value="1"/>
</dbReference>
<protein>
    <submittedName>
        <fullName evidence="7">Uncharacterized protein</fullName>
    </submittedName>
</protein>
<evidence type="ECO:0000256" key="1">
    <source>
        <dbReference type="ARBA" id="ARBA00004123"/>
    </source>
</evidence>
<feature type="domain" description="HTH myb-type" evidence="6">
    <location>
        <begin position="322"/>
        <end position="374"/>
    </location>
</feature>
<organism evidence="7 8">
    <name type="scientific">Brassica napus</name>
    <name type="common">Rape</name>
    <dbReference type="NCBI Taxonomy" id="3708"/>
    <lineage>
        <taxon>Eukaryota</taxon>
        <taxon>Viridiplantae</taxon>
        <taxon>Streptophyta</taxon>
        <taxon>Embryophyta</taxon>
        <taxon>Tracheophyta</taxon>
        <taxon>Spermatophyta</taxon>
        <taxon>Magnoliopsida</taxon>
        <taxon>eudicotyledons</taxon>
        <taxon>Gunneridae</taxon>
        <taxon>Pentapetalae</taxon>
        <taxon>rosids</taxon>
        <taxon>malvids</taxon>
        <taxon>Brassicales</taxon>
        <taxon>Brassicaceae</taxon>
        <taxon>Brassiceae</taxon>
        <taxon>Brassica</taxon>
    </lineage>
</organism>
<comment type="subcellular location">
    <subcellularLocation>
        <location evidence="1">Nucleus</location>
    </subcellularLocation>
</comment>
<feature type="domain" description="HTH myb-type" evidence="6">
    <location>
        <begin position="9"/>
        <end position="61"/>
    </location>
</feature>